<dbReference type="PANTHER" id="PTHR39200:SF1">
    <property type="entry name" value="AUTO-TRANSPORTER ADHESIN HEAD GIN DOMAIN-CONTAINING PROTEIN-RELATED"/>
    <property type="match status" value="1"/>
</dbReference>
<evidence type="ECO:0000313" key="3">
    <source>
        <dbReference type="Proteomes" id="UP000451233"/>
    </source>
</evidence>
<dbReference type="PANTHER" id="PTHR39200">
    <property type="entry name" value="HYPOTHETICAL EXPORTED PROTEIN"/>
    <property type="match status" value="1"/>
</dbReference>
<comment type="caution">
    <text evidence="2">The sequence shown here is derived from an EMBL/GenBank/DDBJ whole genome shotgun (WGS) entry which is preliminary data.</text>
</comment>
<dbReference type="RefSeq" id="WP_160907005.1">
    <property type="nucleotide sequence ID" value="NZ_WVHS01000002.1"/>
</dbReference>
<name>A0A7K1XYJ9_9SPHI</name>
<dbReference type="Gene3D" id="2.160.20.120">
    <property type="match status" value="1"/>
</dbReference>
<dbReference type="Proteomes" id="UP000451233">
    <property type="component" value="Unassembled WGS sequence"/>
</dbReference>
<evidence type="ECO:0000259" key="1">
    <source>
        <dbReference type="Pfam" id="PF10988"/>
    </source>
</evidence>
<evidence type="ECO:0000313" key="2">
    <source>
        <dbReference type="EMBL" id="MXV16050.1"/>
    </source>
</evidence>
<dbReference type="InterPro" id="IPR021255">
    <property type="entry name" value="DUF2807"/>
</dbReference>
<protein>
    <submittedName>
        <fullName evidence="2">DUF4097 family beta strand repeat protein</fullName>
    </submittedName>
</protein>
<keyword evidence="3" id="KW-1185">Reference proteome</keyword>
<proteinExistence type="predicted"/>
<organism evidence="2 3">
    <name type="scientific">Hufsiella ginkgonis</name>
    <dbReference type="NCBI Taxonomy" id="2695274"/>
    <lineage>
        <taxon>Bacteria</taxon>
        <taxon>Pseudomonadati</taxon>
        <taxon>Bacteroidota</taxon>
        <taxon>Sphingobacteriia</taxon>
        <taxon>Sphingobacteriales</taxon>
        <taxon>Sphingobacteriaceae</taxon>
        <taxon>Hufsiella</taxon>
    </lineage>
</organism>
<reference evidence="2 3" key="1">
    <citation type="submission" date="2019-11" db="EMBL/GenBank/DDBJ databases">
        <title>Pedobacter sp. HMF7056 Genome sequencing and assembly.</title>
        <authorList>
            <person name="Kang H."/>
            <person name="Kim H."/>
            <person name="Joh K."/>
        </authorList>
    </citation>
    <scope>NUCLEOTIDE SEQUENCE [LARGE SCALE GENOMIC DNA]</scope>
    <source>
        <strain evidence="2 3">HMF7056</strain>
    </source>
</reference>
<sequence>MKKIATSLGWLMLLIPFFTMAGTRTIYPVIKHTPSDSETRQVSGFHGIASGGSFNVTVNIGSQESLKIEGDSEVLAKIETVVEKGILVIRTKRGMNWGWNTGKVNVYVTARSLSTLTCSGSGSITVEDRLKSAELNTVVSGSGSIRLSADTKDYNAVISGSGSISIAGSATDASILVSGSGGFRGSDFSTSSTSVKVSGSGSVHVAAEKTLDAKLSGSGSVRYSGNAQVSMVKSGSGSVKKI</sequence>
<feature type="domain" description="Putative auto-transporter adhesin head GIN" evidence="1">
    <location>
        <begin position="45"/>
        <end position="227"/>
    </location>
</feature>
<dbReference type="Pfam" id="PF10988">
    <property type="entry name" value="DUF2807"/>
    <property type="match status" value="1"/>
</dbReference>
<accession>A0A7K1XYJ9</accession>
<dbReference type="EMBL" id="WVHS01000002">
    <property type="protein sequence ID" value="MXV16050.1"/>
    <property type="molecule type" value="Genomic_DNA"/>
</dbReference>
<dbReference type="AlphaFoldDB" id="A0A7K1XYJ9"/>
<gene>
    <name evidence="2" type="ORF">GS398_12115</name>
</gene>